<dbReference type="Pfam" id="PF25198">
    <property type="entry name" value="Spore_GerAC_N"/>
    <property type="match status" value="1"/>
</dbReference>
<dbReference type="Pfam" id="PF05504">
    <property type="entry name" value="Spore_GerAC"/>
    <property type="match status" value="1"/>
</dbReference>
<protein>
    <submittedName>
        <fullName evidence="10">Germination protein</fullName>
    </submittedName>
</protein>
<name>A0ABQ6NJI0_9BACL</name>
<evidence type="ECO:0000256" key="2">
    <source>
        <dbReference type="ARBA" id="ARBA00007886"/>
    </source>
</evidence>
<feature type="domain" description="Spore germination GerAC-like C-terminal" evidence="8">
    <location>
        <begin position="205"/>
        <end position="361"/>
    </location>
</feature>
<dbReference type="PROSITE" id="PS51257">
    <property type="entry name" value="PROKAR_LIPOPROTEIN"/>
    <property type="match status" value="1"/>
</dbReference>
<dbReference type="InterPro" id="IPR008844">
    <property type="entry name" value="Spore_GerAC-like"/>
</dbReference>
<accession>A0ABQ6NJI0</accession>
<evidence type="ECO:0000256" key="4">
    <source>
        <dbReference type="ARBA" id="ARBA00022729"/>
    </source>
</evidence>
<proteinExistence type="inferred from homology"/>
<dbReference type="EMBL" id="BTCL01000003">
    <property type="protein sequence ID" value="GMK44265.1"/>
    <property type="molecule type" value="Genomic_DNA"/>
</dbReference>
<keyword evidence="11" id="KW-1185">Reference proteome</keyword>
<keyword evidence="5" id="KW-0472">Membrane</keyword>
<dbReference type="NCBIfam" id="TIGR02887">
    <property type="entry name" value="spore_ger_x_C"/>
    <property type="match status" value="1"/>
</dbReference>
<keyword evidence="6" id="KW-0564">Palmitate</keyword>
<comment type="subcellular location">
    <subcellularLocation>
        <location evidence="1">Membrane</location>
        <topology evidence="1">Lipid-anchor</topology>
    </subcellularLocation>
</comment>
<comment type="similarity">
    <text evidence="2">Belongs to the GerABKC lipoprotein family.</text>
</comment>
<dbReference type="InterPro" id="IPR046953">
    <property type="entry name" value="Spore_GerAC-like_C"/>
</dbReference>
<keyword evidence="4" id="KW-0732">Signal</keyword>
<dbReference type="Gene3D" id="3.30.300.210">
    <property type="entry name" value="Nutrient germinant receptor protein C, domain 3"/>
    <property type="match status" value="1"/>
</dbReference>
<evidence type="ECO:0000313" key="10">
    <source>
        <dbReference type="EMBL" id="GMK44265.1"/>
    </source>
</evidence>
<dbReference type="InterPro" id="IPR057336">
    <property type="entry name" value="GerAC_N"/>
</dbReference>
<evidence type="ECO:0000256" key="7">
    <source>
        <dbReference type="ARBA" id="ARBA00023288"/>
    </source>
</evidence>
<keyword evidence="7" id="KW-0449">Lipoprotein</keyword>
<evidence type="ECO:0000313" key="11">
    <source>
        <dbReference type="Proteomes" id="UP001285921"/>
    </source>
</evidence>
<comment type="caution">
    <text evidence="10">The sequence shown here is derived from an EMBL/GenBank/DDBJ whole genome shotgun (WGS) entry which is preliminary data.</text>
</comment>
<evidence type="ECO:0000259" key="8">
    <source>
        <dbReference type="Pfam" id="PF05504"/>
    </source>
</evidence>
<keyword evidence="3" id="KW-0309">Germination</keyword>
<dbReference type="PANTHER" id="PTHR35789">
    <property type="entry name" value="SPORE GERMINATION PROTEIN B3"/>
    <property type="match status" value="1"/>
</dbReference>
<dbReference type="PANTHER" id="PTHR35789:SF1">
    <property type="entry name" value="SPORE GERMINATION PROTEIN B3"/>
    <property type="match status" value="1"/>
</dbReference>
<dbReference type="RefSeq" id="WP_317979296.1">
    <property type="nucleotide sequence ID" value="NZ_BTCL01000003.1"/>
</dbReference>
<evidence type="ECO:0000256" key="6">
    <source>
        <dbReference type="ARBA" id="ARBA00023139"/>
    </source>
</evidence>
<reference evidence="10 11" key="1">
    <citation type="submission" date="2023-05" db="EMBL/GenBank/DDBJ databases">
        <title>Draft genome of Paenibacillus sp. CCS26.</title>
        <authorList>
            <person name="Akita H."/>
            <person name="Shinto Y."/>
            <person name="Kimura Z."/>
        </authorList>
    </citation>
    <scope>NUCLEOTIDE SEQUENCE [LARGE SCALE GENOMIC DNA]</scope>
    <source>
        <strain evidence="10 11">CCS26</strain>
    </source>
</reference>
<organism evidence="10 11">
    <name type="scientific">Paenibacillus glycanilyticus</name>
    <dbReference type="NCBI Taxonomy" id="126569"/>
    <lineage>
        <taxon>Bacteria</taxon>
        <taxon>Bacillati</taxon>
        <taxon>Bacillota</taxon>
        <taxon>Bacilli</taxon>
        <taxon>Bacillales</taxon>
        <taxon>Paenibacillaceae</taxon>
        <taxon>Paenibacillus</taxon>
    </lineage>
</organism>
<feature type="domain" description="Spore germination protein N-terminal" evidence="9">
    <location>
        <begin position="24"/>
        <end position="195"/>
    </location>
</feature>
<gene>
    <name evidence="10" type="primary">grkc_1</name>
    <name evidence="10" type="ORF">PghCCS26_13920</name>
</gene>
<evidence type="ECO:0000259" key="9">
    <source>
        <dbReference type="Pfam" id="PF25198"/>
    </source>
</evidence>
<evidence type="ECO:0000256" key="1">
    <source>
        <dbReference type="ARBA" id="ARBA00004635"/>
    </source>
</evidence>
<dbReference type="InterPro" id="IPR038501">
    <property type="entry name" value="Spore_GerAC_C_sf"/>
</dbReference>
<sequence>MIRILMIASMFVMLTTGCVSTSFKDIDKRFFVLAIGLDKEEVDGKDKYLVSLKLAIPSAKFEVGDMKSQIISQTSDTIPEALRMIRANVDKELDFGHTKILVIGESLARTGITEAVDFFTRRSDIQGVAYMMVGSPSAEDILNTTTSSERMPTNALTLSFGKVGTESAYIMTAQLFDFYRRMNEKGMDPFLPIVKSQGKSFMINQVGLFNKEKMKLALNPEETRLLNELMYHYQYFEIITITKEIQYTLATERFKRSFKFSPADKERVKINVSFGGIVEQSSQRMFENDWREYEEAAEEASTKRYLALLHKLQKAQLDPIGLGMIYTAAHYNGQKDWEEWQRIYPRLVFDLKVKVKIYGTGVTK</sequence>
<evidence type="ECO:0000256" key="3">
    <source>
        <dbReference type="ARBA" id="ARBA00022544"/>
    </source>
</evidence>
<evidence type="ECO:0000256" key="5">
    <source>
        <dbReference type="ARBA" id="ARBA00023136"/>
    </source>
</evidence>
<dbReference type="Proteomes" id="UP001285921">
    <property type="component" value="Unassembled WGS sequence"/>
</dbReference>